<sequence>MCCCKRTKDLWRANYIDANLHAMGFDLFVFHFTHLLPPAPPPIFLFCCYPFVTTIC</sequence>
<reference evidence="1" key="1">
    <citation type="submission" date="2018-02" db="EMBL/GenBank/DDBJ databases">
        <title>Rhizophora mucronata_Transcriptome.</title>
        <authorList>
            <person name="Meera S.P."/>
            <person name="Sreeshan A."/>
            <person name="Augustine A."/>
        </authorList>
    </citation>
    <scope>NUCLEOTIDE SEQUENCE</scope>
    <source>
        <tissue evidence="1">Leaf</tissue>
    </source>
</reference>
<dbReference type="AlphaFoldDB" id="A0A2P2Q2H9"/>
<name>A0A2P2Q2H9_RHIMU</name>
<dbReference type="EMBL" id="GGEC01080668">
    <property type="protein sequence ID" value="MBX61152.1"/>
    <property type="molecule type" value="Transcribed_RNA"/>
</dbReference>
<evidence type="ECO:0000313" key="1">
    <source>
        <dbReference type="EMBL" id="MBX61152.1"/>
    </source>
</evidence>
<accession>A0A2P2Q2H9</accession>
<organism evidence="1">
    <name type="scientific">Rhizophora mucronata</name>
    <name type="common">Asiatic mangrove</name>
    <dbReference type="NCBI Taxonomy" id="61149"/>
    <lineage>
        <taxon>Eukaryota</taxon>
        <taxon>Viridiplantae</taxon>
        <taxon>Streptophyta</taxon>
        <taxon>Embryophyta</taxon>
        <taxon>Tracheophyta</taxon>
        <taxon>Spermatophyta</taxon>
        <taxon>Magnoliopsida</taxon>
        <taxon>eudicotyledons</taxon>
        <taxon>Gunneridae</taxon>
        <taxon>Pentapetalae</taxon>
        <taxon>rosids</taxon>
        <taxon>fabids</taxon>
        <taxon>Malpighiales</taxon>
        <taxon>Rhizophoraceae</taxon>
        <taxon>Rhizophora</taxon>
    </lineage>
</organism>
<proteinExistence type="predicted"/>
<protein>
    <submittedName>
        <fullName evidence="1">Uncharacterized protein</fullName>
    </submittedName>
</protein>